<accession>A0ABT8AAL8</accession>
<dbReference type="InterPro" id="IPR052517">
    <property type="entry name" value="GlcG_carb_metab_protein"/>
</dbReference>
<dbReference type="PANTHER" id="PTHR34309">
    <property type="entry name" value="SLR1406 PROTEIN"/>
    <property type="match status" value="1"/>
</dbReference>
<sequence length="164" mass="16768">MSEDYYVIRIKAELALVGAERIMEECLKAGAAARLLPLTVAVLDAGGHLIAFKRQDGSGIARGDIALGKAWGALGMGISSRTIRDRLRERPAFQSAIASATGGRFIPVPGGVLILDAAGEAIGAVGISGDASDKDEYAAVTGAKAAGFATHPAAPAPNWRDAGL</sequence>
<comment type="caution">
    <text evidence="1">The sequence shown here is derived from an EMBL/GenBank/DDBJ whole genome shotgun (WGS) entry which is preliminary data.</text>
</comment>
<keyword evidence="2" id="KW-1185">Reference proteome</keyword>
<evidence type="ECO:0000313" key="2">
    <source>
        <dbReference type="Proteomes" id="UP001529369"/>
    </source>
</evidence>
<gene>
    <name evidence="1" type="ORF">QWZ14_18510</name>
</gene>
<dbReference type="InterPro" id="IPR005624">
    <property type="entry name" value="PduO/GlcC-like"/>
</dbReference>
<dbReference type="Proteomes" id="UP001529369">
    <property type="component" value="Unassembled WGS sequence"/>
</dbReference>
<dbReference type="InterPro" id="IPR038084">
    <property type="entry name" value="PduO/GlcC-like_sf"/>
</dbReference>
<dbReference type="Pfam" id="PF03928">
    <property type="entry name" value="HbpS-like"/>
    <property type="match status" value="1"/>
</dbReference>
<dbReference type="SUPFAM" id="SSF143744">
    <property type="entry name" value="GlcG-like"/>
    <property type="match status" value="1"/>
</dbReference>
<dbReference type="RefSeq" id="WP_290318288.1">
    <property type="nucleotide sequence ID" value="NZ_JAUFPN010000171.1"/>
</dbReference>
<proteinExistence type="predicted"/>
<evidence type="ECO:0000313" key="1">
    <source>
        <dbReference type="EMBL" id="MDN3566369.1"/>
    </source>
</evidence>
<name>A0ABT8AAL8_9PROT</name>
<organism evidence="1 2">
    <name type="scientific">Paeniroseomonas aquatica</name>
    <dbReference type="NCBI Taxonomy" id="373043"/>
    <lineage>
        <taxon>Bacteria</taxon>
        <taxon>Pseudomonadati</taxon>
        <taxon>Pseudomonadota</taxon>
        <taxon>Alphaproteobacteria</taxon>
        <taxon>Acetobacterales</taxon>
        <taxon>Acetobacteraceae</taxon>
        <taxon>Paeniroseomonas</taxon>
    </lineage>
</organism>
<dbReference type="Gene3D" id="3.30.450.150">
    <property type="entry name" value="Haem-degrading domain"/>
    <property type="match status" value="1"/>
</dbReference>
<dbReference type="PANTHER" id="PTHR34309:SF10">
    <property type="entry name" value="SLR1406 PROTEIN"/>
    <property type="match status" value="1"/>
</dbReference>
<dbReference type="EMBL" id="JAUFPN010000171">
    <property type="protein sequence ID" value="MDN3566369.1"/>
    <property type="molecule type" value="Genomic_DNA"/>
</dbReference>
<protein>
    <submittedName>
        <fullName evidence="1">Heme-binding protein</fullName>
    </submittedName>
</protein>
<reference evidence="2" key="1">
    <citation type="journal article" date="2019" name="Int. J. Syst. Evol. Microbiol.">
        <title>The Global Catalogue of Microorganisms (GCM) 10K type strain sequencing project: providing services to taxonomists for standard genome sequencing and annotation.</title>
        <authorList>
            <consortium name="The Broad Institute Genomics Platform"/>
            <consortium name="The Broad Institute Genome Sequencing Center for Infectious Disease"/>
            <person name="Wu L."/>
            <person name="Ma J."/>
        </authorList>
    </citation>
    <scope>NUCLEOTIDE SEQUENCE [LARGE SCALE GENOMIC DNA]</scope>
    <source>
        <strain evidence="2">CECT 7131</strain>
    </source>
</reference>